<organism evidence="2 3">
    <name type="scientific">Ceratodon purpureus</name>
    <name type="common">Fire moss</name>
    <name type="synonym">Dicranum purpureum</name>
    <dbReference type="NCBI Taxonomy" id="3225"/>
    <lineage>
        <taxon>Eukaryota</taxon>
        <taxon>Viridiplantae</taxon>
        <taxon>Streptophyta</taxon>
        <taxon>Embryophyta</taxon>
        <taxon>Bryophyta</taxon>
        <taxon>Bryophytina</taxon>
        <taxon>Bryopsida</taxon>
        <taxon>Dicranidae</taxon>
        <taxon>Pseudoditrichales</taxon>
        <taxon>Ditrichaceae</taxon>
        <taxon>Ceratodon</taxon>
    </lineage>
</organism>
<protein>
    <submittedName>
        <fullName evidence="2">Uncharacterized protein</fullName>
    </submittedName>
</protein>
<gene>
    <name evidence="2" type="ORF">KC19_10G168000</name>
</gene>
<name>A0A8T0GPS7_CERPU</name>
<evidence type="ECO:0000313" key="3">
    <source>
        <dbReference type="Proteomes" id="UP000822688"/>
    </source>
</evidence>
<keyword evidence="3" id="KW-1185">Reference proteome</keyword>
<comment type="caution">
    <text evidence="2">The sequence shown here is derived from an EMBL/GenBank/DDBJ whole genome shotgun (WGS) entry which is preliminary data.</text>
</comment>
<dbReference type="AlphaFoldDB" id="A0A8T0GPS7"/>
<dbReference type="EMBL" id="CM026431">
    <property type="protein sequence ID" value="KAG0560279.1"/>
    <property type="molecule type" value="Genomic_DNA"/>
</dbReference>
<evidence type="ECO:0000256" key="1">
    <source>
        <dbReference type="SAM" id="MobiDB-lite"/>
    </source>
</evidence>
<feature type="region of interest" description="Disordered" evidence="1">
    <location>
        <begin position="59"/>
        <end position="87"/>
    </location>
</feature>
<sequence>MLQLCHPQNVFPIQYPELIPFQLLRSKPKFDTSAIFVSHKLRTMDQLVGLDFAHDGSEVSSKSFSSDHECAKKKKKNSRVLLEHGTL</sequence>
<proteinExistence type="predicted"/>
<evidence type="ECO:0000313" key="2">
    <source>
        <dbReference type="EMBL" id="KAG0560279.1"/>
    </source>
</evidence>
<accession>A0A8T0GPS7</accession>
<dbReference type="Proteomes" id="UP000822688">
    <property type="component" value="Chromosome 10"/>
</dbReference>
<reference evidence="2" key="1">
    <citation type="submission" date="2020-06" db="EMBL/GenBank/DDBJ databases">
        <title>WGS assembly of Ceratodon purpureus strain R40.</title>
        <authorList>
            <person name="Carey S.B."/>
            <person name="Jenkins J."/>
            <person name="Shu S."/>
            <person name="Lovell J.T."/>
            <person name="Sreedasyam A."/>
            <person name="Maumus F."/>
            <person name="Tiley G.P."/>
            <person name="Fernandez-Pozo N."/>
            <person name="Barry K."/>
            <person name="Chen C."/>
            <person name="Wang M."/>
            <person name="Lipzen A."/>
            <person name="Daum C."/>
            <person name="Saski C.A."/>
            <person name="Payton A.C."/>
            <person name="Mcbreen J.C."/>
            <person name="Conrad R.E."/>
            <person name="Kollar L.M."/>
            <person name="Olsson S."/>
            <person name="Huttunen S."/>
            <person name="Landis J.B."/>
            <person name="Wickett N.J."/>
            <person name="Johnson M.G."/>
            <person name="Rensing S.A."/>
            <person name="Grimwood J."/>
            <person name="Schmutz J."/>
            <person name="Mcdaniel S.F."/>
        </authorList>
    </citation>
    <scope>NUCLEOTIDE SEQUENCE</scope>
    <source>
        <strain evidence="2">R40</strain>
    </source>
</reference>